<name>A0ABV6A225_9PSEU</name>
<evidence type="ECO:0000256" key="2">
    <source>
        <dbReference type="SAM" id="SignalP"/>
    </source>
</evidence>
<dbReference type="InterPro" id="IPR025419">
    <property type="entry name" value="DUF4142"/>
</dbReference>
<sequence>MRRMVVAALLGLSLSVIASANAQAQTQPLEASDREMVEKVHLACLWEIPTGQQAAERGSSELVRDVGKHIADDHLALDEAVRQVAEQLGVALPDRPSAEQQAWMAEITAKTGIEYDRTFANRIRAAHGTVFSLVADVRASTRNDVVRALAQRAVTTVLQHMTLSESTGLVQSTSLVAQTNAGSTVVKNNALSTPDLLYTVLLGLIAAGITLGLLRSLSRTEG</sequence>
<feature type="signal peptide" evidence="2">
    <location>
        <begin position="1"/>
        <end position="24"/>
    </location>
</feature>
<dbReference type="PANTHER" id="PTHR38593:SF1">
    <property type="entry name" value="BLR2558 PROTEIN"/>
    <property type="match status" value="1"/>
</dbReference>
<dbReference type="InterPro" id="IPR012347">
    <property type="entry name" value="Ferritin-like"/>
</dbReference>
<dbReference type="Pfam" id="PF13628">
    <property type="entry name" value="DUF4142"/>
    <property type="match status" value="1"/>
</dbReference>
<organism evidence="4 5">
    <name type="scientific">Allokutzneria oryzae</name>
    <dbReference type="NCBI Taxonomy" id="1378989"/>
    <lineage>
        <taxon>Bacteria</taxon>
        <taxon>Bacillati</taxon>
        <taxon>Actinomycetota</taxon>
        <taxon>Actinomycetes</taxon>
        <taxon>Pseudonocardiales</taxon>
        <taxon>Pseudonocardiaceae</taxon>
        <taxon>Allokutzneria</taxon>
    </lineage>
</organism>
<feature type="chain" id="PRO_5046162199" evidence="2">
    <location>
        <begin position="25"/>
        <end position="222"/>
    </location>
</feature>
<dbReference type="PANTHER" id="PTHR38593">
    <property type="entry name" value="BLR2558 PROTEIN"/>
    <property type="match status" value="1"/>
</dbReference>
<keyword evidence="1" id="KW-1133">Transmembrane helix</keyword>
<dbReference type="Proteomes" id="UP001589693">
    <property type="component" value="Unassembled WGS sequence"/>
</dbReference>
<evidence type="ECO:0000259" key="3">
    <source>
        <dbReference type="Pfam" id="PF13628"/>
    </source>
</evidence>
<keyword evidence="1" id="KW-0472">Membrane</keyword>
<keyword evidence="2" id="KW-0732">Signal</keyword>
<accession>A0ABV6A225</accession>
<evidence type="ECO:0000313" key="4">
    <source>
        <dbReference type="EMBL" id="MFB9907212.1"/>
    </source>
</evidence>
<comment type="caution">
    <text evidence="4">The sequence shown here is derived from an EMBL/GenBank/DDBJ whole genome shotgun (WGS) entry which is preliminary data.</text>
</comment>
<dbReference type="EMBL" id="JBHLZU010000020">
    <property type="protein sequence ID" value="MFB9907212.1"/>
    <property type="molecule type" value="Genomic_DNA"/>
</dbReference>
<keyword evidence="1" id="KW-0812">Transmembrane</keyword>
<dbReference type="Gene3D" id="1.20.1260.10">
    <property type="match status" value="1"/>
</dbReference>
<protein>
    <submittedName>
        <fullName evidence="4">DUF4142 domain-containing protein</fullName>
    </submittedName>
</protein>
<feature type="transmembrane region" description="Helical" evidence="1">
    <location>
        <begin position="196"/>
        <end position="214"/>
    </location>
</feature>
<gene>
    <name evidence="4" type="ORF">ACFFQA_25025</name>
</gene>
<evidence type="ECO:0000313" key="5">
    <source>
        <dbReference type="Proteomes" id="UP001589693"/>
    </source>
</evidence>
<proteinExistence type="predicted"/>
<dbReference type="RefSeq" id="WP_377856941.1">
    <property type="nucleotide sequence ID" value="NZ_JBHLZU010000020.1"/>
</dbReference>
<keyword evidence="5" id="KW-1185">Reference proteome</keyword>
<evidence type="ECO:0000256" key="1">
    <source>
        <dbReference type="SAM" id="Phobius"/>
    </source>
</evidence>
<reference evidence="4 5" key="1">
    <citation type="submission" date="2024-09" db="EMBL/GenBank/DDBJ databases">
        <authorList>
            <person name="Sun Q."/>
            <person name="Mori K."/>
        </authorList>
    </citation>
    <scope>NUCLEOTIDE SEQUENCE [LARGE SCALE GENOMIC DNA]</scope>
    <source>
        <strain evidence="4 5">TBRC 7907</strain>
    </source>
</reference>
<feature type="domain" description="DUF4142" evidence="3">
    <location>
        <begin position="32"/>
        <end position="162"/>
    </location>
</feature>